<dbReference type="EMBL" id="CAJVPY010005609">
    <property type="protein sequence ID" value="CAG8646826.1"/>
    <property type="molecule type" value="Genomic_DNA"/>
</dbReference>
<organism evidence="1 2">
    <name type="scientific">Dentiscutata erythropus</name>
    <dbReference type="NCBI Taxonomy" id="1348616"/>
    <lineage>
        <taxon>Eukaryota</taxon>
        <taxon>Fungi</taxon>
        <taxon>Fungi incertae sedis</taxon>
        <taxon>Mucoromycota</taxon>
        <taxon>Glomeromycotina</taxon>
        <taxon>Glomeromycetes</taxon>
        <taxon>Diversisporales</taxon>
        <taxon>Gigasporaceae</taxon>
        <taxon>Dentiscutata</taxon>
    </lineage>
</organism>
<reference evidence="1" key="1">
    <citation type="submission" date="2021-06" db="EMBL/GenBank/DDBJ databases">
        <authorList>
            <person name="Kallberg Y."/>
            <person name="Tangrot J."/>
            <person name="Rosling A."/>
        </authorList>
    </citation>
    <scope>NUCLEOTIDE SEQUENCE</scope>
    <source>
        <strain evidence="1">MA453B</strain>
    </source>
</reference>
<gene>
    <name evidence="1" type="ORF">DERYTH_LOCUS9964</name>
</gene>
<comment type="caution">
    <text evidence="1">The sequence shown here is derived from an EMBL/GenBank/DDBJ whole genome shotgun (WGS) entry which is preliminary data.</text>
</comment>
<evidence type="ECO:0000313" key="1">
    <source>
        <dbReference type="EMBL" id="CAG8646826.1"/>
    </source>
</evidence>
<protein>
    <submittedName>
        <fullName evidence="1">6420_t:CDS:1</fullName>
    </submittedName>
</protein>
<dbReference type="AlphaFoldDB" id="A0A9N9GZQ4"/>
<dbReference type="OrthoDB" id="2386367at2759"/>
<sequence>WQSNPESRPNIEHSWKPSNQTIDDFLNIIEDNNLKSIEDFQKLVELQKDLNAQIQKAYVTTSSLGFSIVNTENVDAVGQKVVTEMKNRYNELLSDSIELKTKERMSCTDLEILIVEIKLCYDRIKHDIEITAGNVIDENIKAKQLKKISKIEELI</sequence>
<name>A0A9N9GZQ4_9GLOM</name>
<feature type="non-terminal residue" evidence="1">
    <location>
        <position position="155"/>
    </location>
</feature>
<proteinExistence type="predicted"/>
<keyword evidence="2" id="KW-1185">Reference proteome</keyword>
<accession>A0A9N9GZQ4</accession>
<dbReference type="Proteomes" id="UP000789405">
    <property type="component" value="Unassembled WGS sequence"/>
</dbReference>
<evidence type="ECO:0000313" key="2">
    <source>
        <dbReference type="Proteomes" id="UP000789405"/>
    </source>
</evidence>